<feature type="domain" description="HTH lacI-type" evidence="4">
    <location>
        <begin position="8"/>
        <end position="62"/>
    </location>
</feature>
<dbReference type="CDD" id="cd06267">
    <property type="entry name" value="PBP1_LacI_sugar_binding-like"/>
    <property type="match status" value="1"/>
</dbReference>
<dbReference type="Pfam" id="PF00356">
    <property type="entry name" value="LacI"/>
    <property type="match status" value="1"/>
</dbReference>
<dbReference type="PANTHER" id="PTHR30146:SF109">
    <property type="entry name" value="HTH-TYPE TRANSCRIPTIONAL REGULATOR GALS"/>
    <property type="match status" value="1"/>
</dbReference>
<name>A0A2B7IDM1_CUTAC</name>
<dbReference type="Gene3D" id="3.40.50.2300">
    <property type="match status" value="2"/>
</dbReference>
<keyword evidence="2" id="KW-0238">DNA-binding</keyword>
<dbReference type="PROSITE" id="PS50932">
    <property type="entry name" value="HTH_LACI_2"/>
    <property type="match status" value="1"/>
</dbReference>
<dbReference type="PRINTS" id="PR00036">
    <property type="entry name" value="HTHLACI"/>
</dbReference>
<proteinExistence type="predicted"/>
<gene>
    <name evidence="7" type="ORF">B1B09_07265</name>
    <name evidence="6" type="ORF">DXN06_08330</name>
</gene>
<dbReference type="InterPro" id="IPR000843">
    <property type="entry name" value="HTH_LacI"/>
</dbReference>
<dbReference type="InterPro" id="IPR001387">
    <property type="entry name" value="Cro/C1-type_HTH"/>
</dbReference>
<dbReference type="GO" id="GO:0003700">
    <property type="term" value="F:DNA-binding transcription factor activity"/>
    <property type="evidence" value="ECO:0007669"/>
    <property type="project" value="TreeGrafter"/>
</dbReference>
<dbReference type="SMART" id="SM00354">
    <property type="entry name" value="HTH_LACI"/>
    <property type="match status" value="1"/>
</dbReference>
<evidence type="ECO:0000259" key="4">
    <source>
        <dbReference type="PROSITE" id="PS50932"/>
    </source>
</evidence>
<dbReference type="InterPro" id="IPR028082">
    <property type="entry name" value="Peripla_BP_I"/>
</dbReference>
<accession>A0A2B7IDM1</accession>
<dbReference type="InterPro" id="IPR046335">
    <property type="entry name" value="LacI/GalR-like_sensor"/>
</dbReference>
<dbReference type="OMA" id="SAKWLEP"/>
<evidence type="ECO:0000256" key="1">
    <source>
        <dbReference type="ARBA" id="ARBA00023015"/>
    </source>
</evidence>
<dbReference type="Proteomes" id="UP000226191">
    <property type="component" value="Unassembled WGS sequence"/>
</dbReference>
<dbReference type="EMBL" id="CP031442">
    <property type="protein sequence ID" value="AXM07135.1"/>
    <property type="molecule type" value="Genomic_DNA"/>
</dbReference>
<dbReference type="SUPFAM" id="SSF47413">
    <property type="entry name" value="lambda repressor-like DNA-binding domains"/>
    <property type="match status" value="1"/>
</dbReference>
<dbReference type="GO" id="GO:0000976">
    <property type="term" value="F:transcription cis-regulatory region binding"/>
    <property type="evidence" value="ECO:0007669"/>
    <property type="project" value="TreeGrafter"/>
</dbReference>
<dbReference type="Proteomes" id="UP000256621">
    <property type="component" value="Chromosome"/>
</dbReference>
<dbReference type="CDD" id="cd01392">
    <property type="entry name" value="HTH_LacI"/>
    <property type="match status" value="1"/>
</dbReference>
<dbReference type="PANTHER" id="PTHR30146">
    <property type="entry name" value="LACI-RELATED TRANSCRIPTIONAL REPRESSOR"/>
    <property type="match status" value="1"/>
</dbReference>
<dbReference type="Gene3D" id="1.10.260.40">
    <property type="entry name" value="lambda repressor-like DNA-binding domains"/>
    <property type="match status" value="1"/>
</dbReference>
<keyword evidence="3" id="KW-0804">Transcription</keyword>
<evidence type="ECO:0000313" key="8">
    <source>
        <dbReference type="Proteomes" id="UP000226191"/>
    </source>
</evidence>
<dbReference type="EMBL" id="MVCE01000002">
    <property type="protein sequence ID" value="PGF35353.1"/>
    <property type="molecule type" value="Genomic_DNA"/>
</dbReference>
<protein>
    <submittedName>
        <fullName evidence="7">LacI family transcriptional regulator</fullName>
    </submittedName>
</protein>
<evidence type="ECO:0000313" key="6">
    <source>
        <dbReference type="EMBL" id="AXM07135.1"/>
    </source>
</evidence>
<sequence>MSAETGRPTMHEVARVAGVSHATVSRVLNGHTNVAPATARAVADAIITTGYVPNRAARSLRVQSTDTVVLVAREKADVFYSEPTLSPMASGANLRLSEHGYQMLLALVDSSRSAERVGSLIAGGSFDAAILVAMSNDDPLIARLMATNTPLVTSSTPFPGFDIPSADTDNVGGSRAITARLVATGRSKLVAIGGPSWAPVTQLRLDGFHQGAKNAALGHTTVNEWTLTAGKRAMRELLELHPDLDGVVAASDLLAAGATRALNEVGRRVPQDVGVVGFDDAPIAALNDPPLSTVRSDARATGIALADMAIAQIRGQELPQPHLLLPNEVVWRESA</sequence>
<dbReference type="PROSITE" id="PS50943">
    <property type="entry name" value="HTH_CROC1"/>
    <property type="match status" value="1"/>
</dbReference>
<evidence type="ECO:0000313" key="7">
    <source>
        <dbReference type="EMBL" id="PGF35353.1"/>
    </source>
</evidence>
<reference evidence="6 9" key="2">
    <citation type="submission" date="2018-08" db="EMBL/GenBank/DDBJ databases">
        <title>Genome sequencing of Cutibacterium acnes KCOM 1315.</title>
        <authorList>
            <person name="Kook J.-K."/>
            <person name="Park S.-N."/>
            <person name="Lim Y.K."/>
        </authorList>
    </citation>
    <scope>NUCLEOTIDE SEQUENCE [LARGE SCALE GENOMIC DNA]</scope>
    <source>
        <strain evidence="6 9">KCOM 1315</strain>
    </source>
</reference>
<evidence type="ECO:0000259" key="5">
    <source>
        <dbReference type="PROSITE" id="PS50943"/>
    </source>
</evidence>
<dbReference type="PROSITE" id="PS00356">
    <property type="entry name" value="HTH_LACI_1"/>
    <property type="match status" value="1"/>
</dbReference>
<evidence type="ECO:0000256" key="2">
    <source>
        <dbReference type="ARBA" id="ARBA00023125"/>
    </source>
</evidence>
<dbReference type="SUPFAM" id="SSF53822">
    <property type="entry name" value="Periplasmic binding protein-like I"/>
    <property type="match status" value="1"/>
</dbReference>
<reference evidence="7 8" key="1">
    <citation type="submission" date="2017-02" db="EMBL/GenBank/DDBJ databases">
        <title>Prevalence of linear plasmids in Cutibacterium acnes isolates obtained from cancerous prostatic tissue.</title>
        <authorList>
            <person name="Davidsson S."/>
            <person name="Bruggemann H."/>
        </authorList>
    </citation>
    <scope>NUCLEOTIDE SEQUENCE [LARGE SCALE GENOMIC DNA]</scope>
    <source>
        <strain evidence="7 8">11-78</strain>
    </source>
</reference>
<organism evidence="7 8">
    <name type="scientific">Cutibacterium acnes</name>
    <name type="common">Propionibacterium acnes</name>
    <dbReference type="NCBI Taxonomy" id="1747"/>
    <lineage>
        <taxon>Bacteria</taxon>
        <taxon>Bacillati</taxon>
        <taxon>Actinomycetota</taxon>
        <taxon>Actinomycetes</taxon>
        <taxon>Propionibacteriales</taxon>
        <taxon>Propionibacteriaceae</taxon>
        <taxon>Cutibacterium</taxon>
    </lineage>
</organism>
<evidence type="ECO:0000313" key="9">
    <source>
        <dbReference type="Proteomes" id="UP000256621"/>
    </source>
</evidence>
<keyword evidence="1" id="KW-0805">Transcription regulation</keyword>
<evidence type="ECO:0000256" key="3">
    <source>
        <dbReference type="ARBA" id="ARBA00023163"/>
    </source>
</evidence>
<dbReference type="Pfam" id="PF13377">
    <property type="entry name" value="Peripla_BP_3"/>
    <property type="match status" value="1"/>
</dbReference>
<feature type="domain" description="HTH cro/C1-type" evidence="5">
    <location>
        <begin position="9"/>
        <end position="52"/>
    </location>
</feature>
<dbReference type="AlphaFoldDB" id="A0A2B7IDM1"/>
<dbReference type="OrthoDB" id="4268837at2"/>
<dbReference type="InterPro" id="IPR010982">
    <property type="entry name" value="Lambda_DNA-bd_dom_sf"/>
</dbReference>